<dbReference type="InterPro" id="IPR001851">
    <property type="entry name" value="ABC_transp_permease"/>
</dbReference>
<dbReference type="GO" id="GO:0015192">
    <property type="term" value="F:L-phenylalanine transmembrane transporter activity"/>
    <property type="evidence" value="ECO:0007669"/>
    <property type="project" value="TreeGrafter"/>
</dbReference>
<evidence type="ECO:0000256" key="4">
    <source>
        <dbReference type="ARBA" id="ARBA00022519"/>
    </source>
</evidence>
<evidence type="ECO:0000256" key="1">
    <source>
        <dbReference type="ARBA" id="ARBA00004651"/>
    </source>
</evidence>
<evidence type="ECO:0000256" key="5">
    <source>
        <dbReference type="ARBA" id="ARBA00022692"/>
    </source>
</evidence>
<dbReference type="GO" id="GO:0015808">
    <property type="term" value="P:L-alanine transport"/>
    <property type="evidence" value="ECO:0007669"/>
    <property type="project" value="TreeGrafter"/>
</dbReference>
<name>A0A502BLI9_9HYPH</name>
<keyword evidence="7 10" id="KW-1133">Transmembrane helix</keyword>
<accession>A0A502BLI9</accession>
<evidence type="ECO:0000256" key="10">
    <source>
        <dbReference type="SAM" id="Phobius"/>
    </source>
</evidence>
<dbReference type="AlphaFoldDB" id="A0A502BLI9"/>
<dbReference type="PANTHER" id="PTHR11795">
    <property type="entry name" value="BRANCHED-CHAIN AMINO ACID TRANSPORT SYSTEM PERMEASE PROTEIN LIVH"/>
    <property type="match status" value="1"/>
</dbReference>
<dbReference type="OrthoDB" id="9779023at2"/>
<organism evidence="11 12">
    <name type="scientific">Brucella gallinifaecis</name>
    <dbReference type="NCBI Taxonomy" id="215590"/>
    <lineage>
        <taxon>Bacteria</taxon>
        <taxon>Pseudomonadati</taxon>
        <taxon>Pseudomonadota</taxon>
        <taxon>Alphaproteobacteria</taxon>
        <taxon>Hyphomicrobiales</taxon>
        <taxon>Brucellaceae</taxon>
        <taxon>Brucella/Ochrobactrum group</taxon>
        <taxon>Brucella</taxon>
    </lineage>
</organism>
<comment type="similarity">
    <text evidence="9">Belongs to the binding-protein-dependent transport system permease family. LivHM subfamily.</text>
</comment>
<dbReference type="GO" id="GO:0005304">
    <property type="term" value="F:L-valine transmembrane transporter activity"/>
    <property type="evidence" value="ECO:0007669"/>
    <property type="project" value="TreeGrafter"/>
</dbReference>
<dbReference type="Pfam" id="PF02653">
    <property type="entry name" value="BPD_transp_2"/>
    <property type="match status" value="1"/>
</dbReference>
<dbReference type="GO" id="GO:0042941">
    <property type="term" value="P:D-alanine transmembrane transport"/>
    <property type="evidence" value="ECO:0007669"/>
    <property type="project" value="TreeGrafter"/>
</dbReference>
<evidence type="ECO:0000256" key="8">
    <source>
        <dbReference type="ARBA" id="ARBA00023136"/>
    </source>
</evidence>
<keyword evidence="6" id="KW-0029">Amino-acid transport</keyword>
<evidence type="ECO:0000256" key="2">
    <source>
        <dbReference type="ARBA" id="ARBA00022448"/>
    </source>
</evidence>
<gene>
    <name evidence="11" type="ORF">FHY56_13295</name>
</gene>
<feature type="transmembrane region" description="Helical" evidence="10">
    <location>
        <begin position="198"/>
        <end position="216"/>
    </location>
</feature>
<dbReference type="Proteomes" id="UP000315388">
    <property type="component" value="Unassembled WGS sequence"/>
</dbReference>
<dbReference type="EMBL" id="VEWJ01000009">
    <property type="protein sequence ID" value="TPF74697.1"/>
    <property type="molecule type" value="Genomic_DNA"/>
</dbReference>
<keyword evidence="12" id="KW-1185">Reference proteome</keyword>
<evidence type="ECO:0000256" key="9">
    <source>
        <dbReference type="ARBA" id="ARBA00037998"/>
    </source>
</evidence>
<dbReference type="GO" id="GO:1903806">
    <property type="term" value="P:L-isoleucine import across plasma membrane"/>
    <property type="evidence" value="ECO:0007669"/>
    <property type="project" value="TreeGrafter"/>
</dbReference>
<keyword evidence="5 10" id="KW-0812">Transmembrane</keyword>
<dbReference type="RefSeq" id="WP_140905683.1">
    <property type="nucleotide sequence ID" value="NZ_JBHTMD010000022.1"/>
</dbReference>
<feature type="transmembrane region" description="Helical" evidence="10">
    <location>
        <begin position="283"/>
        <end position="301"/>
    </location>
</feature>
<proteinExistence type="inferred from homology"/>
<dbReference type="GO" id="GO:0015190">
    <property type="term" value="F:L-leucine transmembrane transporter activity"/>
    <property type="evidence" value="ECO:0007669"/>
    <property type="project" value="TreeGrafter"/>
</dbReference>
<keyword evidence="8 10" id="KW-0472">Membrane</keyword>
<dbReference type="InterPro" id="IPR052157">
    <property type="entry name" value="BCAA_transport_permease"/>
</dbReference>
<keyword evidence="2" id="KW-0813">Transport</keyword>
<evidence type="ECO:0000313" key="11">
    <source>
        <dbReference type="EMBL" id="TPF74697.1"/>
    </source>
</evidence>
<protein>
    <submittedName>
        <fullName evidence="11">Branched-chain amino acid ABC transporter permease</fullName>
    </submittedName>
</protein>
<feature type="transmembrane region" description="Helical" evidence="10">
    <location>
        <begin position="43"/>
        <end position="60"/>
    </location>
</feature>
<sequence>MTSLIIQQTINALTIGAIYALIALGYTMVYGVLRLINFAHSEMFMLGGYVALVALSAFAVASGFSYVFVVMLVMAVTFVAVGSVGVITERAAYKPLRNSSRLAPMLSALGVSMALQAAMQLIAGPQPIAFPALVDPERFEIAGASITYLQIFIVTLSIVLMYALQFLINRTRLGVLVRAVAENHHTAALLGVNVNRTISLIFFVGPGLGALGGVLYGSYYGLVSPTMGVVVGLKAFTAAILGGIGSIPGAMIGGFVLAFLEVFGTALLPIVSHGVLGTEYRDIFAFAVLIAVLLFRPAGLLGENVTEESGVTKREF</sequence>
<evidence type="ECO:0000313" key="12">
    <source>
        <dbReference type="Proteomes" id="UP000315388"/>
    </source>
</evidence>
<feature type="transmembrane region" description="Helical" evidence="10">
    <location>
        <begin position="108"/>
        <end position="128"/>
    </location>
</feature>
<feature type="transmembrane region" description="Helical" evidence="10">
    <location>
        <begin position="148"/>
        <end position="168"/>
    </location>
</feature>
<evidence type="ECO:0000256" key="7">
    <source>
        <dbReference type="ARBA" id="ARBA00022989"/>
    </source>
</evidence>
<comment type="subcellular location">
    <subcellularLocation>
        <location evidence="1">Cell membrane</location>
        <topology evidence="1">Multi-pass membrane protein</topology>
    </subcellularLocation>
</comment>
<evidence type="ECO:0000256" key="3">
    <source>
        <dbReference type="ARBA" id="ARBA00022475"/>
    </source>
</evidence>
<reference evidence="11 12" key="1">
    <citation type="journal article" date="2003" name="Int. J. Syst. Evol. Microbiol.">
        <title>Towards a standardized format for the description of a novel species (of an established genus): Ochrobactrum gallinifaecis sp. nov.</title>
        <authorList>
            <person name="Kampfer P."/>
            <person name="Buczolits S."/>
            <person name="Albrecht A."/>
            <person name="Busse H.J."/>
            <person name="Stackebrandt E."/>
        </authorList>
    </citation>
    <scope>NUCLEOTIDE SEQUENCE [LARGE SCALE GENOMIC DNA]</scope>
    <source>
        <strain evidence="11 12">ISO 196</strain>
    </source>
</reference>
<dbReference type="GO" id="GO:0005886">
    <property type="term" value="C:plasma membrane"/>
    <property type="evidence" value="ECO:0007669"/>
    <property type="project" value="UniProtKB-SubCell"/>
</dbReference>
<feature type="transmembrane region" description="Helical" evidence="10">
    <location>
        <begin position="12"/>
        <end position="36"/>
    </location>
</feature>
<comment type="caution">
    <text evidence="11">The sequence shown here is derived from an EMBL/GenBank/DDBJ whole genome shotgun (WGS) entry which is preliminary data.</text>
</comment>
<evidence type="ECO:0000256" key="6">
    <source>
        <dbReference type="ARBA" id="ARBA00022970"/>
    </source>
</evidence>
<keyword evidence="4" id="KW-0997">Cell inner membrane</keyword>
<dbReference type="CDD" id="cd06582">
    <property type="entry name" value="TM_PBP1_LivH_like"/>
    <property type="match status" value="1"/>
</dbReference>
<dbReference type="GO" id="GO:0015188">
    <property type="term" value="F:L-isoleucine transmembrane transporter activity"/>
    <property type="evidence" value="ECO:0007669"/>
    <property type="project" value="TreeGrafter"/>
</dbReference>
<keyword evidence="3" id="KW-1003">Cell membrane</keyword>
<dbReference type="PANTHER" id="PTHR11795:SF371">
    <property type="entry name" value="HIGH-AFFINITY BRANCHED-CHAIN AMINO ACID TRANSPORT SYSTEM PERMEASE PROTEIN LIVH"/>
    <property type="match status" value="1"/>
</dbReference>
<feature type="transmembrane region" description="Helical" evidence="10">
    <location>
        <begin position="66"/>
        <end position="87"/>
    </location>
</feature>